<dbReference type="SUPFAM" id="SSF53098">
    <property type="entry name" value="Ribonuclease H-like"/>
    <property type="match status" value="2"/>
</dbReference>
<comment type="function">
    <text evidence="9">Exoribonuclease involved in ribosome biosynthesis. Involved in the processing of ITS1, the internal transcribed spacer localized between the 18S and 5.8S rRNAs.</text>
</comment>
<dbReference type="CDD" id="cd06144">
    <property type="entry name" value="REX4_like"/>
    <property type="match status" value="1"/>
</dbReference>
<dbReference type="SMART" id="SM00479">
    <property type="entry name" value="EXOIII"/>
    <property type="match status" value="1"/>
</dbReference>
<dbReference type="GO" id="GO:0008408">
    <property type="term" value="F:3'-5' exonuclease activity"/>
    <property type="evidence" value="ECO:0007669"/>
    <property type="project" value="InterPro"/>
</dbReference>
<evidence type="ECO:0000256" key="5">
    <source>
        <dbReference type="ARBA" id="ARBA00022722"/>
    </source>
</evidence>
<dbReference type="InterPro" id="IPR036397">
    <property type="entry name" value="RNaseH_sf"/>
</dbReference>
<feature type="domain" description="RNase H type-1" evidence="11">
    <location>
        <begin position="71"/>
        <end position="202"/>
    </location>
</feature>
<protein>
    <recommendedName>
        <fullName evidence="3">RNA exonuclease 4</fullName>
    </recommendedName>
</protein>
<dbReference type="GO" id="GO:0004523">
    <property type="term" value="F:RNA-DNA hybrid ribonuclease activity"/>
    <property type="evidence" value="ECO:0007669"/>
    <property type="project" value="InterPro"/>
</dbReference>
<evidence type="ECO:0000256" key="4">
    <source>
        <dbReference type="ARBA" id="ARBA00022552"/>
    </source>
</evidence>
<keyword evidence="7 12" id="KW-0269">Exonuclease</keyword>
<dbReference type="InterPro" id="IPR047021">
    <property type="entry name" value="REXO1/3/4-like"/>
</dbReference>
<evidence type="ECO:0000313" key="12">
    <source>
        <dbReference type="EMBL" id="JAC77975.1"/>
    </source>
</evidence>
<keyword evidence="5" id="KW-0540">Nuclease</keyword>
<dbReference type="InterPro" id="IPR002156">
    <property type="entry name" value="RNaseH_domain"/>
</dbReference>
<evidence type="ECO:0000256" key="9">
    <source>
        <dbReference type="ARBA" id="ARBA00025599"/>
    </source>
</evidence>
<feature type="non-terminal residue" evidence="12">
    <location>
        <position position="463"/>
    </location>
</feature>
<dbReference type="AlphaFoldDB" id="A0A061S503"/>
<comment type="subcellular location">
    <subcellularLocation>
        <location evidence="1">Nucleus</location>
    </subcellularLocation>
</comment>
<evidence type="ECO:0000256" key="6">
    <source>
        <dbReference type="ARBA" id="ARBA00022801"/>
    </source>
</evidence>
<comment type="similarity">
    <text evidence="2">Belongs to the REXO4 family.</text>
</comment>
<dbReference type="PANTHER" id="PTHR12801:SF45">
    <property type="entry name" value="RNA EXONUCLEASE 4"/>
    <property type="match status" value="1"/>
</dbReference>
<evidence type="ECO:0000256" key="10">
    <source>
        <dbReference type="SAM" id="MobiDB-lite"/>
    </source>
</evidence>
<keyword evidence="4" id="KW-0698">rRNA processing</keyword>
<evidence type="ECO:0000256" key="3">
    <source>
        <dbReference type="ARBA" id="ARBA00016937"/>
    </source>
</evidence>
<proteinExistence type="inferred from homology"/>
<organism evidence="12">
    <name type="scientific">Tetraselmis sp. GSL018</name>
    <dbReference type="NCBI Taxonomy" id="582737"/>
    <lineage>
        <taxon>Eukaryota</taxon>
        <taxon>Viridiplantae</taxon>
        <taxon>Chlorophyta</taxon>
        <taxon>core chlorophytes</taxon>
        <taxon>Chlorodendrophyceae</taxon>
        <taxon>Chlorodendrales</taxon>
        <taxon>Chlorodendraceae</taxon>
        <taxon>Tetraselmis</taxon>
    </lineage>
</organism>
<keyword evidence="6" id="KW-0378">Hydrolase</keyword>
<dbReference type="InterPro" id="IPR013520">
    <property type="entry name" value="Ribonucl_H"/>
</dbReference>
<evidence type="ECO:0000256" key="2">
    <source>
        <dbReference type="ARBA" id="ARBA00010489"/>
    </source>
</evidence>
<dbReference type="Pfam" id="PF00075">
    <property type="entry name" value="RNase_H"/>
    <property type="match status" value="1"/>
</dbReference>
<sequence length="463" mass="49832">MIFDLNASVVSNRPRQICRSAVAAAELIVSLCRVSYYLFCPYALGSTIAGKLEVSRQISSPANKVKWRATQGGHNIAMVDGSVLKSSAAIAVWYKQGHPMNASVRISGQCDNNRAELAALFWALLRHPRAQPFTIHTDSSYVIHVMRRLSREGPVTTSCLLTWCIAILVCLRTARTTVRKTKGHNGNPFHDMADLLAKLATKKEAVQAIPEGTCSSRLRRPFAVLSSIAGMQSRLWLHFLSGSAASTEAEPLPLGKARPEGKGAGGWRARPLEPLNGNRSVTNLLGLDCEMVGAGPGGVDSILARACVVNKHGNVLLDELAAPSRPVTDFRTEHSGIRPEDLEGAPPADEVRARVAQLIAGRVIVGHGIENDFAALGLHHPPELVQDTAAIPAFCYGRRAGRPRKLRDLARIHLGASIQEGEHSPTRPRRMRGPRSSCTESLFRGSSGSPPSPSFPNASDGAC</sequence>
<dbReference type="GO" id="GO:0006364">
    <property type="term" value="P:rRNA processing"/>
    <property type="evidence" value="ECO:0007669"/>
    <property type="project" value="UniProtKB-KW"/>
</dbReference>
<dbReference type="EMBL" id="GBEZ01007492">
    <property type="protein sequence ID" value="JAC77975.1"/>
    <property type="molecule type" value="Transcribed_RNA"/>
</dbReference>
<keyword evidence="8" id="KW-0539">Nucleus</keyword>
<dbReference type="PANTHER" id="PTHR12801">
    <property type="entry name" value="RNA EXONUCLEASE REXO1 / RECO3 FAMILY MEMBER-RELATED"/>
    <property type="match status" value="1"/>
</dbReference>
<evidence type="ECO:0000256" key="7">
    <source>
        <dbReference type="ARBA" id="ARBA00022839"/>
    </source>
</evidence>
<name>A0A061S503_9CHLO</name>
<accession>A0A061S503</accession>
<dbReference type="PROSITE" id="PS50879">
    <property type="entry name" value="RNASE_H_1"/>
    <property type="match status" value="1"/>
</dbReference>
<dbReference type="Pfam" id="PF00929">
    <property type="entry name" value="RNase_T"/>
    <property type="match status" value="1"/>
</dbReference>
<evidence type="ECO:0000256" key="8">
    <source>
        <dbReference type="ARBA" id="ARBA00023242"/>
    </source>
</evidence>
<evidence type="ECO:0000259" key="11">
    <source>
        <dbReference type="PROSITE" id="PS50879"/>
    </source>
</evidence>
<gene>
    <name evidence="12" type="ORF">TSPGSL018_16344</name>
</gene>
<feature type="region of interest" description="Disordered" evidence="10">
    <location>
        <begin position="250"/>
        <end position="271"/>
    </location>
</feature>
<dbReference type="InterPro" id="IPR012337">
    <property type="entry name" value="RNaseH-like_sf"/>
</dbReference>
<dbReference type="InterPro" id="IPR037431">
    <property type="entry name" value="REX4_DEDDh_dom"/>
</dbReference>
<dbReference type="GO" id="GO:0005634">
    <property type="term" value="C:nucleus"/>
    <property type="evidence" value="ECO:0007669"/>
    <property type="project" value="UniProtKB-SubCell"/>
</dbReference>
<evidence type="ECO:0000256" key="1">
    <source>
        <dbReference type="ARBA" id="ARBA00004123"/>
    </source>
</evidence>
<reference evidence="12" key="1">
    <citation type="submission" date="2014-05" db="EMBL/GenBank/DDBJ databases">
        <title>The transcriptome of the halophilic microalga Tetraselmis sp. GSL018 isolated from the Great Salt Lake, Utah.</title>
        <authorList>
            <person name="Jinkerson R.E."/>
            <person name="D'Adamo S."/>
            <person name="Posewitz M.C."/>
        </authorList>
    </citation>
    <scope>NUCLEOTIDE SEQUENCE</scope>
    <source>
        <strain evidence="12">GSL018</strain>
    </source>
</reference>
<feature type="region of interest" description="Disordered" evidence="10">
    <location>
        <begin position="417"/>
        <end position="463"/>
    </location>
</feature>
<dbReference type="Gene3D" id="3.30.420.10">
    <property type="entry name" value="Ribonuclease H-like superfamily/Ribonuclease H"/>
    <property type="match status" value="2"/>
</dbReference>
<dbReference type="GO" id="GO:0003676">
    <property type="term" value="F:nucleic acid binding"/>
    <property type="evidence" value="ECO:0007669"/>
    <property type="project" value="InterPro"/>
</dbReference>